<feature type="chain" id="PRO_5043341686" description="DUF4374 domain-containing protein" evidence="1">
    <location>
        <begin position="25"/>
        <end position="432"/>
    </location>
</feature>
<reference evidence="2" key="1">
    <citation type="submission" date="2023-01" db="EMBL/GenBank/DDBJ databases">
        <title>Exploring GABA producing Bacteroides strains toward improving mental health.</title>
        <authorList>
            <person name="Yousuf B."/>
            <person name="Bouhlel N.E."/>
            <person name="Mottawea W."/>
            <person name="Hammami R."/>
        </authorList>
    </citation>
    <scope>NUCLEOTIDE SEQUENCE</scope>
    <source>
        <strain evidence="2">UO.H1047</strain>
    </source>
</reference>
<evidence type="ECO:0000256" key="1">
    <source>
        <dbReference type="SAM" id="SignalP"/>
    </source>
</evidence>
<dbReference type="AlphaFoldDB" id="A0AAW6I1S4"/>
<evidence type="ECO:0008006" key="4">
    <source>
        <dbReference type="Google" id="ProtNLM"/>
    </source>
</evidence>
<name>A0AAW6I1S4_9BACT</name>
<sequence>MKKFQLLACAFAATLFTLSFNACSDDPDMPEIPDVPEESSTTHFDIWVTVGGTGGMGSSDAILVKGVDSLTTQPTINFKNDGADVTATINEETIYKGKYYYQVPVSTDRFAKYQIVGNKLNVIKEQPFVKNTFKDRRYTHAWIDDNTLVIIAANGSANKVIWTKLNAENMTILSEGELNLEIPEGDKFSTSGLARYRKSDNKIIYFFQHKKETTNFYAAFINADDMTVEKEVKEDRAEQMAGTAYGELLQNKMFFDDEENLYLACNSRIPDSEKSTCQYGRLLRIKKGELDFDKSYEGYKNYTGKLVTVDYVGNNKAILYIQDPQHTGTSSNNALYAGWGDDYNGYYALLDLTTDQKEEFTYNGEKLPYSSGTFSQRSLVTTNKVYIGVNPKTSEPCVYIYDIKTGKTEKGLTIAEGYGFDRIVLIDNADKE</sequence>
<evidence type="ECO:0000313" key="2">
    <source>
        <dbReference type="EMBL" id="MDC7149617.1"/>
    </source>
</evidence>
<keyword evidence="1" id="KW-0732">Signal</keyword>
<protein>
    <recommendedName>
        <fullName evidence="4">DUF4374 domain-containing protein</fullName>
    </recommendedName>
</protein>
<gene>
    <name evidence="2" type="ORF">PQG89_09285</name>
</gene>
<organism evidence="2 3">
    <name type="scientific">Parabacteroides johnsonii</name>
    <dbReference type="NCBI Taxonomy" id="387661"/>
    <lineage>
        <taxon>Bacteria</taxon>
        <taxon>Pseudomonadati</taxon>
        <taxon>Bacteroidota</taxon>
        <taxon>Bacteroidia</taxon>
        <taxon>Bacteroidales</taxon>
        <taxon>Tannerellaceae</taxon>
        <taxon>Parabacteroides</taxon>
    </lineage>
</organism>
<proteinExistence type="predicted"/>
<dbReference type="RefSeq" id="WP_195281701.1">
    <property type="nucleotide sequence ID" value="NZ_CAKWFF010000216.1"/>
</dbReference>
<feature type="signal peptide" evidence="1">
    <location>
        <begin position="1"/>
        <end position="24"/>
    </location>
</feature>
<accession>A0AAW6I1S4</accession>
<comment type="caution">
    <text evidence="2">The sequence shown here is derived from an EMBL/GenBank/DDBJ whole genome shotgun (WGS) entry which is preliminary data.</text>
</comment>
<dbReference type="Proteomes" id="UP001213646">
    <property type="component" value="Unassembled WGS sequence"/>
</dbReference>
<dbReference type="EMBL" id="JAQPYX010000078">
    <property type="protein sequence ID" value="MDC7149617.1"/>
    <property type="molecule type" value="Genomic_DNA"/>
</dbReference>
<evidence type="ECO:0000313" key="3">
    <source>
        <dbReference type="Proteomes" id="UP001213646"/>
    </source>
</evidence>